<accession>A0A255EGB3</accession>
<evidence type="ECO:0000313" key="3">
    <source>
        <dbReference type="EMBL" id="OYN90300.1"/>
    </source>
</evidence>
<evidence type="ECO:0000313" key="4">
    <source>
        <dbReference type="Proteomes" id="UP000216300"/>
    </source>
</evidence>
<dbReference type="EMBL" id="NMVJ01000007">
    <property type="protein sequence ID" value="OYN90300.1"/>
    <property type="molecule type" value="Genomic_DNA"/>
</dbReference>
<comment type="caution">
    <text evidence="3">The sequence shown here is derived from an EMBL/GenBank/DDBJ whole genome shotgun (WGS) entry which is preliminary data.</text>
</comment>
<sequence length="243" mass="23909">MTDPDSPSTPGGTEDGGAPTGAAETTTASDTDAAAETTAAEPQRRRTAWPILFVAVPIVSLIAAFVVVNALGGLPTVAPAPAATPPISAPPSSAEPSGTDTTGPETTGTPPTTDAGPSGPAGTAPPPASPRTAPELPARIGEDTIVEGAGRGDAHSRVNYYAGPEQSTYMVLVTTGYTDPDQALASFGPEIADVAGVRCSDGSRPACAAVHESSGAVVVVQSVAEGDAPTTAALLNRALEAMG</sequence>
<feature type="region of interest" description="Disordered" evidence="1">
    <location>
        <begin position="1"/>
        <end position="44"/>
    </location>
</feature>
<feature type="compositionally biased region" description="Low complexity" evidence="1">
    <location>
        <begin position="90"/>
        <end position="122"/>
    </location>
</feature>
<organism evidence="3 4">
    <name type="scientific">Parenemella sanctibonifatiensis</name>
    <dbReference type="NCBI Taxonomy" id="2016505"/>
    <lineage>
        <taxon>Bacteria</taxon>
        <taxon>Bacillati</taxon>
        <taxon>Actinomycetota</taxon>
        <taxon>Actinomycetes</taxon>
        <taxon>Propionibacteriales</taxon>
        <taxon>Propionibacteriaceae</taxon>
        <taxon>Parenemella</taxon>
    </lineage>
</organism>
<keyword evidence="4" id="KW-1185">Reference proteome</keyword>
<dbReference type="Proteomes" id="UP000216300">
    <property type="component" value="Unassembled WGS sequence"/>
</dbReference>
<dbReference type="RefSeq" id="WP_094454464.1">
    <property type="nucleotide sequence ID" value="NZ_NMVJ01000007.1"/>
</dbReference>
<keyword evidence="2" id="KW-0472">Membrane</keyword>
<evidence type="ECO:0000256" key="1">
    <source>
        <dbReference type="SAM" id="MobiDB-lite"/>
    </source>
</evidence>
<proteinExistence type="predicted"/>
<name>A0A255EGB3_9ACTN</name>
<keyword evidence="2" id="KW-0812">Transmembrane</keyword>
<evidence type="ECO:0000256" key="2">
    <source>
        <dbReference type="SAM" id="Phobius"/>
    </source>
</evidence>
<protein>
    <submittedName>
        <fullName evidence="3">Uncharacterized protein</fullName>
    </submittedName>
</protein>
<keyword evidence="2" id="KW-1133">Transmembrane helix</keyword>
<reference evidence="3 4" key="1">
    <citation type="submission" date="2017-07" db="EMBL/GenBank/DDBJ databases">
        <title>Draft whole genome sequences of clinical Proprionibacteriaceae strains.</title>
        <authorList>
            <person name="Bernier A.-M."/>
            <person name="Bernard K."/>
            <person name="Domingo M.-C."/>
        </authorList>
    </citation>
    <scope>NUCLEOTIDE SEQUENCE [LARGE SCALE GENOMIC DNA]</scope>
    <source>
        <strain evidence="3 4">NML 150081</strain>
    </source>
</reference>
<dbReference type="AlphaFoldDB" id="A0A255EGB3"/>
<feature type="transmembrane region" description="Helical" evidence="2">
    <location>
        <begin position="51"/>
        <end position="72"/>
    </location>
</feature>
<feature type="compositionally biased region" description="Low complexity" evidence="1">
    <location>
        <begin position="20"/>
        <end position="41"/>
    </location>
</feature>
<feature type="region of interest" description="Disordered" evidence="1">
    <location>
        <begin position="85"/>
        <end position="137"/>
    </location>
</feature>
<gene>
    <name evidence="3" type="ORF">CGZ91_09075</name>
</gene>